<reference evidence="2 3" key="1">
    <citation type="journal article" date="2023" name="Elife">
        <title>Identification of key yeast species and microbe-microbe interactions impacting larval growth of Drosophila in the wild.</title>
        <authorList>
            <person name="Mure A."/>
            <person name="Sugiura Y."/>
            <person name="Maeda R."/>
            <person name="Honda K."/>
            <person name="Sakurai N."/>
            <person name="Takahashi Y."/>
            <person name="Watada M."/>
            <person name="Katoh T."/>
            <person name="Gotoh A."/>
            <person name="Gotoh Y."/>
            <person name="Taniguchi I."/>
            <person name="Nakamura K."/>
            <person name="Hayashi T."/>
            <person name="Katayama T."/>
            <person name="Uemura T."/>
            <person name="Hattori Y."/>
        </authorList>
    </citation>
    <scope>NUCLEOTIDE SEQUENCE [LARGE SCALE GENOMIC DNA]</scope>
    <source>
        <strain evidence="2 3">SC-9</strain>
    </source>
</reference>
<comment type="caution">
    <text evidence="2">The sequence shown here is derived from an EMBL/GenBank/DDBJ whole genome shotgun (WGS) entry which is preliminary data.</text>
</comment>
<evidence type="ECO:0000256" key="1">
    <source>
        <dbReference type="SAM" id="MobiDB-lite"/>
    </source>
</evidence>
<dbReference type="RefSeq" id="XP_064851202.1">
    <property type="nucleotide sequence ID" value="XM_064995130.1"/>
</dbReference>
<dbReference type="Proteomes" id="UP001360560">
    <property type="component" value="Unassembled WGS sequence"/>
</dbReference>
<feature type="region of interest" description="Disordered" evidence="1">
    <location>
        <begin position="216"/>
        <end position="277"/>
    </location>
</feature>
<dbReference type="GeneID" id="90072181"/>
<feature type="compositionally biased region" description="Basic and acidic residues" evidence="1">
    <location>
        <begin position="255"/>
        <end position="273"/>
    </location>
</feature>
<feature type="region of interest" description="Disordered" evidence="1">
    <location>
        <begin position="811"/>
        <end position="840"/>
    </location>
</feature>
<feature type="region of interest" description="Disordered" evidence="1">
    <location>
        <begin position="719"/>
        <end position="750"/>
    </location>
</feature>
<feature type="region of interest" description="Disordered" evidence="1">
    <location>
        <begin position="548"/>
        <end position="594"/>
    </location>
</feature>
<accession>A0AAV5QHY2</accession>
<evidence type="ECO:0000313" key="3">
    <source>
        <dbReference type="Proteomes" id="UP001360560"/>
    </source>
</evidence>
<dbReference type="EMBL" id="BTFZ01000002">
    <property type="protein sequence ID" value="GMM34202.1"/>
    <property type="molecule type" value="Genomic_DNA"/>
</dbReference>
<protein>
    <submittedName>
        <fullName evidence="2">Uncharacterized protein</fullName>
    </submittedName>
</protein>
<name>A0AAV5QHY2_9ASCO</name>
<keyword evidence="3" id="KW-1185">Reference proteome</keyword>
<organism evidence="2 3">
    <name type="scientific">Saccharomycopsis crataegensis</name>
    <dbReference type="NCBI Taxonomy" id="43959"/>
    <lineage>
        <taxon>Eukaryota</taxon>
        <taxon>Fungi</taxon>
        <taxon>Dikarya</taxon>
        <taxon>Ascomycota</taxon>
        <taxon>Saccharomycotina</taxon>
        <taxon>Saccharomycetes</taxon>
        <taxon>Saccharomycopsidaceae</taxon>
        <taxon>Saccharomycopsis</taxon>
    </lineage>
</organism>
<gene>
    <name evidence="2" type="ORF">DASC09_015270</name>
</gene>
<feature type="region of interest" description="Disordered" evidence="1">
    <location>
        <begin position="407"/>
        <end position="426"/>
    </location>
</feature>
<evidence type="ECO:0000313" key="2">
    <source>
        <dbReference type="EMBL" id="GMM34202.1"/>
    </source>
</evidence>
<feature type="compositionally biased region" description="Polar residues" evidence="1">
    <location>
        <begin position="475"/>
        <end position="489"/>
    </location>
</feature>
<feature type="region of interest" description="Disordered" evidence="1">
    <location>
        <begin position="445"/>
        <end position="517"/>
    </location>
</feature>
<sequence>MVRGTKVDIPNPFKNNEYKPIFLSSTEPSNVVEQNELNKRISEIEKNLEAVESILNDSRSVIVNENGEAHHGLSRSRSFSSQHNGQEDMRSKIIELKHRLSSQKSISDLRSESDLSGYGKLRHYRSTSIISDRVDRQSKYGGSDYNDYVYSQSRYGSGNYSESNLDLISLPGFKYEYTQKDQELKSNINALRDRLIRKRISDTALSLKAHPYLSSLNSRSSNRISPEPEQATLRSSKRLSIIEDSYEKLTGSSSNKRDIQSPESQRQTEELKKGPRRSLSYGYLRYSQYTNKSTNALSPTKEVISPQKSVFSDATENTAKSVTSNNNNTTKSDISSNTRVLRMVKSIESMNGSQNYNSKLVDKEKLAKLNEVRDVSERRVESLRKRLTADGFGAIDDATSQSYSAFKAQRQNQKHKSSPVVFKNPKAMDDELVSKQADVKNKIQDLKQQVSNRQSDRLSKTSSQILDPMAPRAPSRTSQYLKSLHQNSFGEEEEEEVQQAQQAENTIPENQQDESDENLIATKDTEKSFEGEQDGNMYNNFGKEASMEEFVEDSPLSSTVDASKNASSAINTPHTSVTQTTGINNSDSDQTPRARNSICSRYSISHEYAYTKPDLNTVAQNLTYRRSAFADTMDDDDDDDVMSGNQLEATIDEDAFKSENMGNDGGSGYQNLRISIDNDTLFDLPHAAGANPTEGLGRRLSVKGYKSHGKSHSISSNISAMERGSNVNEKRASQYGDQRGSASTGGTPVIHKQIDDSDIISSYSVEARDIFTAASANKTMAPSDKSDLRHKLSTKRSFNVLKQSIVESNYGEAAVSSPGATKPSRNVQHKVTRKKQKQKSGFLRRLASLFKRG</sequence>
<dbReference type="AlphaFoldDB" id="A0AAV5QHY2"/>
<feature type="compositionally biased region" description="Basic residues" evidence="1">
    <location>
        <begin position="827"/>
        <end position="838"/>
    </location>
</feature>
<proteinExistence type="predicted"/>
<feature type="compositionally biased region" description="Polar residues" evidence="1">
    <location>
        <begin position="555"/>
        <end position="594"/>
    </location>
</feature>